<keyword evidence="3" id="KW-1185">Reference proteome</keyword>
<dbReference type="InterPro" id="IPR031702">
    <property type="entry name" value="DUF5078"/>
</dbReference>
<proteinExistence type="predicted"/>
<dbReference type="Proteomes" id="UP000269998">
    <property type="component" value="Chromosome"/>
</dbReference>
<feature type="signal peptide" evidence="1">
    <location>
        <begin position="1"/>
        <end position="33"/>
    </location>
</feature>
<evidence type="ECO:0008006" key="4">
    <source>
        <dbReference type="Google" id="ProtNLM"/>
    </source>
</evidence>
<dbReference type="EMBL" id="LR130759">
    <property type="protein sequence ID" value="VDM87533.1"/>
    <property type="molecule type" value="Genomic_DNA"/>
</dbReference>
<reference evidence="3" key="1">
    <citation type="submission" date="2018-02" db="EMBL/GenBank/DDBJ databases">
        <authorList>
            <person name="Seth-Smith MB H."/>
            <person name="Seth-Smith H."/>
        </authorList>
    </citation>
    <scope>NUCLEOTIDE SEQUENCE [LARGE SCALE GENOMIC DNA]</scope>
</reference>
<dbReference type="KEGG" id="mbai:MB901379_01077"/>
<dbReference type="OrthoDB" id="4761571at2"/>
<protein>
    <recommendedName>
        <fullName evidence="4">DUF5078 domain-containing protein</fullName>
    </recommendedName>
</protein>
<organism evidence="2 3">
    <name type="scientific">Mycobacterium basiliense</name>
    <dbReference type="NCBI Taxonomy" id="2094119"/>
    <lineage>
        <taxon>Bacteria</taxon>
        <taxon>Bacillati</taxon>
        <taxon>Actinomycetota</taxon>
        <taxon>Actinomycetes</taxon>
        <taxon>Mycobacteriales</taxon>
        <taxon>Mycobacteriaceae</taxon>
        <taxon>Mycobacterium</taxon>
    </lineage>
</organism>
<keyword evidence="1" id="KW-0732">Signal</keyword>
<dbReference type="AlphaFoldDB" id="A0A3S4DRQ5"/>
<name>A0A3S4DRQ5_9MYCO</name>
<evidence type="ECO:0000313" key="3">
    <source>
        <dbReference type="Proteomes" id="UP000269998"/>
    </source>
</evidence>
<accession>A0A3S4DRQ5</accession>
<dbReference type="Pfam" id="PF16877">
    <property type="entry name" value="DUF5078"/>
    <property type="match status" value="1"/>
</dbReference>
<gene>
    <name evidence="2" type="ORF">MB901379_01077</name>
</gene>
<feature type="chain" id="PRO_5038808296" description="DUF5078 domain-containing protein" evidence="1">
    <location>
        <begin position="34"/>
        <end position="154"/>
    </location>
</feature>
<dbReference type="RefSeq" id="WP_158015659.1">
    <property type="nucleotide sequence ID" value="NZ_CBCSKE010000094.1"/>
</dbReference>
<evidence type="ECO:0000256" key="1">
    <source>
        <dbReference type="SAM" id="SignalP"/>
    </source>
</evidence>
<sequence precursor="true">MNRSRRQHTRWCLHVGGTALTAAIAATSVSATAAADSTNDYPIPHKIIETTCTAEQVLAAARDYAPVYYQRYIIDMHNKAADIQQATKDKAHWFFSLSAADRRAYAENMYAGGADQLSLAWPNHMKIFFNNKGVAAKESDHCADYSRDDQSVWG</sequence>
<evidence type="ECO:0000313" key="2">
    <source>
        <dbReference type="EMBL" id="VDM87533.1"/>
    </source>
</evidence>